<reference evidence="9" key="1">
    <citation type="journal article" date="2019" name="Int. J. Syst. Evol. Microbiol.">
        <title>The Global Catalogue of Microorganisms (GCM) 10K type strain sequencing project: providing services to taxonomists for standard genome sequencing and annotation.</title>
        <authorList>
            <consortium name="The Broad Institute Genomics Platform"/>
            <consortium name="The Broad Institute Genome Sequencing Center for Infectious Disease"/>
            <person name="Wu L."/>
            <person name="Ma J."/>
        </authorList>
    </citation>
    <scope>NUCLEOTIDE SEQUENCE [LARGE SCALE GENOMIC DNA]</scope>
    <source>
        <strain evidence="9">JCM 17938</strain>
    </source>
</reference>
<dbReference type="InterPro" id="IPR014016">
    <property type="entry name" value="UvrD-like_ATP-bd"/>
</dbReference>
<evidence type="ECO:0000256" key="1">
    <source>
        <dbReference type="ARBA" id="ARBA00022741"/>
    </source>
</evidence>
<evidence type="ECO:0000256" key="3">
    <source>
        <dbReference type="ARBA" id="ARBA00022806"/>
    </source>
</evidence>
<dbReference type="PANTHER" id="PTHR11070:SF45">
    <property type="entry name" value="DNA 3'-5' HELICASE"/>
    <property type="match status" value="1"/>
</dbReference>
<keyword evidence="3 5" id="KW-0347">Helicase</keyword>
<keyword evidence="9" id="KW-1185">Reference proteome</keyword>
<sequence length="845" mass="91333">MKKELRWFADFCYFDKFRSSYNNYISRGGQLSNSELELEQEYVAMLYQRVDELREQASGRLTGVLRENDGTRQARVERESAFARYTERVARLDAAENGLCFGRLDLRAGGRHYIGRIGILDDSDEDADPLLVDWRAPAARPFYVATAAAPEGVRRRRHITTRHRRVVDLDDEILDSEALDTAGGEGLIGEAALLAAVNAGRTGRMRDIVETLQAEQDEIIRSDHRGVLVVQGGPGTGKTAVALHRAAYLLYTHRRLAGRGVLVVGPNATFLRYIGQVLPGLGETNVLLSTVGGLFPGVEARRAEPPAVAEVKGRALMVEVVAAAVRDRQAPPGGPVEIPYGGEALRLEEEDYRRAAAVALSGPVLHNQARRIFVREVLDLLTRQVAERIEAVVLDDGGRPLDGGDGQGVLGEADVRALLAAGYPEDLLDSTEEARSLLDESDLADLRGELAASADVRTALAELWPSLTPQRLLEDLFADPRRLASAAPGLTEEERSLLLRAPGGGWSPADVPLLDEATELLGEDDRAAAAQAKAGARAAAERREQIAYARGVLDITIGSRSVDLQEGDEAEILTAADLLGEEALAERHEVVTHRTVAERAAADRTWTFGHVIVDEAQELSAMAWRLLMRRCPSRSMTIVGDVAQTGDAAGTSSWERVLRPHVGDRWRLAQLTVNYRTPAEIMAVAADLLAALDPGLRPPRSVRETGRSPWRLAAAPADLPEVLAEVTAREAAAHDDGRLAVIVPDARLAELAAVVTAAVPELAYGADPDLERRVVMLTVRQAKGLEFDSVLIADPAAILAASPRGRNDLYVALTRATQRLGILHPGPPPAELAGPSVPELGADRA</sequence>
<dbReference type="PROSITE" id="PS51198">
    <property type="entry name" value="UVRD_HELICASE_ATP_BIND"/>
    <property type="match status" value="1"/>
</dbReference>
<evidence type="ECO:0000313" key="9">
    <source>
        <dbReference type="Proteomes" id="UP001500212"/>
    </source>
</evidence>
<dbReference type="PANTHER" id="PTHR11070">
    <property type="entry name" value="UVRD / RECB / PCRA DNA HELICASE FAMILY MEMBER"/>
    <property type="match status" value="1"/>
</dbReference>
<dbReference type="Proteomes" id="UP001500212">
    <property type="component" value="Unassembled WGS sequence"/>
</dbReference>
<keyword evidence="2 5" id="KW-0378">Hydrolase</keyword>
<dbReference type="InterPro" id="IPR027417">
    <property type="entry name" value="P-loop_NTPase"/>
</dbReference>
<dbReference type="Pfam" id="PF13538">
    <property type="entry name" value="UvrD_C_2"/>
    <property type="match status" value="1"/>
</dbReference>
<feature type="region of interest" description="Disordered" evidence="6">
    <location>
        <begin position="824"/>
        <end position="845"/>
    </location>
</feature>
<gene>
    <name evidence="8" type="ORF">GCM10023195_22730</name>
</gene>
<organism evidence="8 9">
    <name type="scientific">Actinoallomurus liliacearum</name>
    <dbReference type="NCBI Taxonomy" id="1080073"/>
    <lineage>
        <taxon>Bacteria</taxon>
        <taxon>Bacillati</taxon>
        <taxon>Actinomycetota</taxon>
        <taxon>Actinomycetes</taxon>
        <taxon>Streptosporangiales</taxon>
        <taxon>Thermomonosporaceae</taxon>
        <taxon>Actinoallomurus</taxon>
    </lineage>
</organism>
<feature type="binding site" evidence="5">
    <location>
        <begin position="232"/>
        <end position="239"/>
    </location>
    <ligand>
        <name>ATP</name>
        <dbReference type="ChEBI" id="CHEBI:30616"/>
    </ligand>
</feature>
<name>A0ABP8TGZ9_9ACTN</name>
<accession>A0ABP8TGZ9</accession>
<evidence type="ECO:0000259" key="7">
    <source>
        <dbReference type="PROSITE" id="PS51198"/>
    </source>
</evidence>
<dbReference type="SUPFAM" id="SSF52540">
    <property type="entry name" value="P-loop containing nucleoside triphosphate hydrolases"/>
    <property type="match status" value="1"/>
</dbReference>
<evidence type="ECO:0000256" key="4">
    <source>
        <dbReference type="ARBA" id="ARBA00022840"/>
    </source>
</evidence>
<dbReference type="EMBL" id="BAABHJ010000005">
    <property type="protein sequence ID" value="GAA4606338.1"/>
    <property type="molecule type" value="Genomic_DNA"/>
</dbReference>
<evidence type="ECO:0000256" key="6">
    <source>
        <dbReference type="SAM" id="MobiDB-lite"/>
    </source>
</evidence>
<evidence type="ECO:0000256" key="5">
    <source>
        <dbReference type="PROSITE-ProRule" id="PRU00560"/>
    </source>
</evidence>
<dbReference type="Gene3D" id="3.40.50.300">
    <property type="entry name" value="P-loop containing nucleotide triphosphate hydrolases"/>
    <property type="match status" value="3"/>
</dbReference>
<dbReference type="InterPro" id="IPR027785">
    <property type="entry name" value="UvrD-like_helicase_C"/>
</dbReference>
<keyword evidence="4 5" id="KW-0067">ATP-binding</keyword>
<keyword evidence="1 5" id="KW-0547">Nucleotide-binding</keyword>
<evidence type="ECO:0000256" key="2">
    <source>
        <dbReference type="ARBA" id="ARBA00022801"/>
    </source>
</evidence>
<proteinExistence type="predicted"/>
<evidence type="ECO:0000313" key="8">
    <source>
        <dbReference type="EMBL" id="GAA4606338.1"/>
    </source>
</evidence>
<comment type="caution">
    <text evidence="8">The sequence shown here is derived from an EMBL/GenBank/DDBJ whole genome shotgun (WGS) entry which is preliminary data.</text>
</comment>
<protein>
    <submittedName>
        <fullName evidence="8">AAA family ATPase</fullName>
    </submittedName>
</protein>
<dbReference type="InterPro" id="IPR000212">
    <property type="entry name" value="DNA_helicase_UvrD/REP"/>
</dbReference>
<feature type="domain" description="UvrD-like helicase ATP-binding" evidence="7">
    <location>
        <begin position="211"/>
        <end position="678"/>
    </location>
</feature>